<keyword evidence="4 7" id="KW-0812">Transmembrane</keyword>
<evidence type="ECO:0000256" key="4">
    <source>
        <dbReference type="ARBA" id="ARBA00022692"/>
    </source>
</evidence>
<evidence type="ECO:0000256" key="7">
    <source>
        <dbReference type="SAM" id="Phobius"/>
    </source>
</evidence>
<organism evidence="8">
    <name type="scientific">Heterosigma akashiwo</name>
    <name type="common">Chromophytic alga</name>
    <name type="synonym">Heterosigma carterae</name>
    <dbReference type="NCBI Taxonomy" id="2829"/>
    <lineage>
        <taxon>Eukaryota</taxon>
        <taxon>Sar</taxon>
        <taxon>Stramenopiles</taxon>
        <taxon>Ochrophyta</taxon>
        <taxon>Raphidophyceae</taxon>
        <taxon>Chattonellales</taxon>
        <taxon>Chattonellaceae</taxon>
        <taxon>Heterosigma</taxon>
    </lineage>
</organism>
<feature type="transmembrane region" description="Helical" evidence="7">
    <location>
        <begin position="331"/>
        <end position="350"/>
    </location>
</feature>
<feature type="transmembrane region" description="Helical" evidence="7">
    <location>
        <begin position="300"/>
        <end position="319"/>
    </location>
</feature>
<evidence type="ECO:0008006" key="9">
    <source>
        <dbReference type="Google" id="ProtNLM"/>
    </source>
</evidence>
<dbReference type="Pfam" id="PF08627">
    <property type="entry name" value="CRT-like"/>
    <property type="match status" value="1"/>
</dbReference>
<proteinExistence type="inferred from homology"/>
<dbReference type="EMBL" id="HBIU01008076">
    <property type="protein sequence ID" value="CAE0624528.1"/>
    <property type="molecule type" value="Transcribed_RNA"/>
</dbReference>
<gene>
    <name evidence="8" type="ORF">HAKA00212_LOCUS3195</name>
</gene>
<feature type="transmembrane region" description="Helical" evidence="7">
    <location>
        <begin position="362"/>
        <end position="380"/>
    </location>
</feature>
<evidence type="ECO:0000256" key="5">
    <source>
        <dbReference type="ARBA" id="ARBA00022989"/>
    </source>
</evidence>
<keyword evidence="3" id="KW-0813">Transport</keyword>
<protein>
    <recommendedName>
        <fullName evidence="9">EamA domain-containing protein</fullName>
    </recommendedName>
</protein>
<evidence type="ECO:0000256" key="1">
    <source>
        <dbReference type="ARBA" id="ARBA00004141"/>
    </source>
</evidence>
<comment type="subcellular location">
    <subcellularLocation>
        <location evidence="1">Membrane</location>
        <topology evidence="1">Multi-pass membrane protein</topology>
    </subcellularLocation>
</comment>
<dbReference type="InterPro" id="IPR013936">
    <property type="entry name" value="CRT-like"/>
</dbReference>
<sequence length="435" mass="47856">MPPKGRTTFPSPRSHLYNYPAKDNEDRKCGISRKAFLGTFFLLLLVLALTSERVLFKFTVDRLEPFRFVLIQEIVLFNLLVMFTIVSLKRMLTHDITAAMHEFPRNALITVAALDLVQLTATVMSAAQTKPVMTVILLQSIKAFSILASCAAGRAQKYSRGHLVGLLLVCAAMGLAVFPAAYQIVAPEVDEPPAAWNVLVYFLAGVPAAASGLVKERALVKFARPMDPYYLNLWVALYQFLFVLLAAPLSYKFQSLGHDWEFYPQASFAGALNDGWACAFWGEPRNGASDALPQRAQCAYSFYLAAGYVAAAVLVNVFVDRLLLYSTERAMYRGVTASILVACAALALYTTQSNGVYYPDSLSLLDVVSIIMLVIGLEVYHSVKEPDSDFLTQWTSGQPSLFQGEEAESAEEGDGRRMILGGRGDGHGLFSSNHR</sequence>
<dbReference type="AlphaFoldDB" id="A0A6V1NMU5"/>
<evidence type="ECO:0000256" key="2">
    <source>
        <dbReference type="ARBA" id="ARBA00006690"/>
    </source>
</evidence>
<dbReference type="GO" id="GO:0016020">
    <property type="term" value="C:membrane"/>
    <property type="evidence" value="ECO:0007669"/>
    <property type="project" value="UniProtKB-SubCell"/>
</dbReference>
<comment type="similarity">
    <text evidence="2">Belongs to the CRT-like transporter family.</text>
</comment>
<feature type="transmembrane region" description="Helical" evidence="7">
    <location>
        <begin position="229"/>
        <end position="251"/>
    </location>
</feature>
<feature type="transmembrane region" description="Helical" evidence="7">
    <location>
        <begin position="68"/>
        <end position="86"/>
    </location>
</feature>
<evidence type="ECO:0000256" key="3">
    <source>
        <dbReference type="ARBA" id="ARBA00022448"/>
    </source>
</evidence>
<feature type="transmembrane region" description="Helical" evidence="7">
    <location>
        <begin position="163"/>
        <end position="182"/>
    </location>
</feature>
<keyword evidence="6 7" id="KW-0472">Membrane</keyword>
<evidence type="ECO:0000256" key="6">
    <source>
        <dbReference type="ARBA" id="ARBA00023136"/>
    </source>
</evidence>
<feature type="transmembrane region" description="Helical" evidence="7">
    <location>
        <begin position="35"/>
        <end position="56"/>
    </location>
</feature>
<evidence type="ECO:0000313" key="8">
    <source>
        <dbReference type="EMBL" id="CAE0624528.1"/>
    </source>
</evidence>
<dbReference type="PANTHER" id="PTHR31326">
    <property type="entry name" value="PROTEIN CLT2, CHLOROPLASTIC"/>
    <property type="match status" value="1"/>
</dbReference>
<feature type="transmembrane region" description="Helical" evidence="7">
    <location>
        <begin position="194"/>
        <end position="214"/>
    </location>
</feature>
<accession>A0A6V1NMU5</accession>
<dbReference type="PANTHER" id="PTHR31326:SF1">
    <property type="entry name" value="PROTEIN CLT2, CHLOROPLASTIC"/>
    <property type="match status" value="1"/>
</dbReference>
<name>A0A6V1NMU5_HETAK</name>
<keyword evidence="5 7" id="KW-1133">Transmembrane helix</keyword>
<reference evidence="8" key="1">
    <citation type="submission" date="2021-01" db="EMBL/GenBank/DDBJ databases">
        <authorList>
            <person name="Corre E."/>
            <person name="Pelletier E."/>
            <person name="Niang G."/>
            <person name="Scheremetjew M."/>
            <person name="Finn R."/>
            <person name="Kale V."/>
            <person name="Holt S."/>
            <person name="Cochrane G."/>
            <person name="Meng A."/>
            <person name="Brown T."/>
            <person name="Cohen L."/>
        </authorList>
    </citation>
    <scope>NUCLEOTIDE SEQUENCE</scope>
    <source>
        <strain evidence="8">CCMP3107</strain>
    </source>
</reference>